<evidence type="ECO:0000313" key="4">
    <source>
        <dbReference type="Proteomes" id="UP000265581"/>
    </source>
</evidence>
<dbReference type="InterPro" id="IPR037523">
    <property type="entry name" value="VOC_core"/>
</dbReference>
<dbReference type="PROSITE" id="PS51819">
    <property type="entry name" value="VOC"/>
    <property type="match status" value="1"/>
</dbReference>
<name>A0A371PBY0_9ACTN</name>
<sequence>MGRVGRHQRSRPLPGLGRLPLHHRSPLPSRRRLPHQESSLGLSGPRKELQMSNAGITSIFHVNIITRDMDRAIKWYTEVLGASLIDGPYDGEGLSTRAISFGLDGTGVEPEDVKIRYALLGWGEGEDQTFLDLIESVNPASFGSVHPSVLHVGLRRICFTVESVQKSADFLVANGVELLTPIVEFDATEGPLEGHACVCFTDPDGTVLEVFGPM</sequence>
<dbReference type="SUPFAM" id="SSF54593">
    <property type="entry name" value="Glyoxalase/Bleomycin resistance protein/Dihydroxybiphenyl dioxygenase"/>
    <property type="match status" value="1"/>
</dbReference>
<protein>
    <submittedName>
        <fullName evidence="3">VOC family protein</fullName>
    </submittedName>
</protein>
<gene>
    <name evidence="3" type="ORF">DX116_04755</name>
</gene>
<evidence type="ECO:0000256" key="1">
    <source>
        <dbReference type="SAM" id="MobiDB-lite"/>
    </source>
</evidence>
<accession>A0A371PBY0</accession>
<feature type="domain" description="VOC" evidence="2">
    <location>
        <begin position="58"/>
        <end position="213"/>
    </location>
</feature>
<organism evidence="3 4">
    <name type="scientific">Aeromicrobium endophyticum</name>
    <dbReference type="NCBI Taxonomy" id="2292704"/>
    <lineage>
        <taxon>Bacteria</taxon>
        <taxon>Bacillati</taxon>
        <taxon>Actinomycetota</taxon>
        <taxon>Actinomycetes</taxon>
        <taxon>Propionibacteriales</taxon>
        <taxon>Nocardioidaceae</taxon>
        <taxon>Aeromicrobium</taxon>
    </lineage>
</organism>
<dbReference type="Proteomes" id="UP000265581">
    <property type="component" value="Unassembled WGS sequence"/>
</dbReference>
<keyword evidence="4" id="KW-1185">Reference proteome</keyword>
<evidence type="ECO:0000259" key="2">
    <source>
        <dbReference type="PROSITE" id="PS51819"/>
    </source>
</evidence>
<proteinExistence type="predicted"/>
<comment type="caution">
    <text evidence="3">The sequence shown here is derived from an EMBL/GenBank/DDBJ whole genome shotgun (WGS) entry which is preliminary data.</text>
</comment>
<feature type="compositionally biased region" description="Basic residues" evidence="1">
    <location>
        <begin position="1"/>
        <end position="10"/>
    </location>
</feature>
<dbReference type="EMBL" id="QUBR01000001">
    <property type="protein sequence ID" value="REK72910.1"/>
    <property type="molecule type" value="Genomic_DNA"/>
</dbReference>
<feature type="compositionally biased region" description="Basic residues" evidence="1">
    <location>
        <begin position="20"/>
        <end position="33"/>
    </location>
</feature>
<dbReference type="InterPro" id="IPR029068">
    <property type="entry name" value="Glyas_Bleomycin-R_OHBP_Dase"/>
</dbReference>
<reference evidence="3 4" key="1">
    <citation type="submission" date="2018-08" db="EMBL/GenBank/DDBJ databases">
        <title>Aeromicrobium sp. M2KJ-4, whole genome shotgun sequence.</title>
        <authorList>
            <person name="Tuo L."/>
        </authorList>
    </citation>
    <scope>NUCLEOTIDE SEQUENCE [LARGE SCALE GENOMIC DNA]</scope>
    <source>
        <strain evidence="3 4">M2KJ-4</strain>
    </source>
</reference>
<dbReference type="AlphaFoldDB" id="A0A371PBY0"/>
<evidence type="ECO:0000313" key="3">
    <source>
        <dbReference type="EMBL" id="REK72910.1"/>
    </source>
</evidence>
<dbReference type="Pfam" id="PF00903">
    <property type="entry name" value="Glyoxalase"/>
    <property type="match status" value="1"/>
</dbReference>
<dbReference type="InterPro" id="IPR004360">
    <property type="entry name" value="Glyas_Fos-R_dOase_dom"/>
</dbReference>
<dbReference type="Gene3D" id="3.10.180.10">
    <property type="entry name" value="2,3-Dihydroxybiphenyl 1,2-Dioxygenase, domain 1"/>
    <property type="match status" value="1"/>
</dbReference>
<feature type="region of interest" description="Disordered" evidence="1">
    <location>
        <begin position="1"/>
        <end position="46"/>
    </location>
</feature>